<dbReference type="Proteomes" id="UP001596505">
    <property type="component" value="Unassembled WGS sequence"/>
</dbReference>
<dbReference type="PANTHER" id="PTHR48086">
    <property type="entry name" value="SODIUM/PROLINE SYMPORTER-RELATED"/>
    <property type="match status" value="1"/>
</dbReference>
<dbReference type="InterPro" id="IPR050277">
    <property type="entry name" value="Sodium:Solute_Symporter"/>
</dbReference>
<feature type="transmembrane region" description="Helical" evidence="8">
    <location>
        <begin position="6"/>
        <end position="21"/>
    </location>
</feature>
<evidence type="ECO:0000313" key="10">
    <source>
        <dbReference type="Proteomes" id="UP001596505"/>
    </source>
</evidence>
<feature type="transmembrane region" description="Helical" evidence="8">
    <location>
        <begin position="118"/>
        <end position="137"/>
    </location>
</feature>
<dbReference type="InterPro" id="IPR038377">
    <property type="entry name" value="Na/Glc_symporter_sf"/>
</dbReference>
<feature type="transmembrane region" description="Helical" evidence="8">
    <location>
        <begin position="432"/>
        <end position="455"/>
    </location>
</feature>
<reference evidence="10" key="1">
    <citation type="journal article" date="2019" name="Int. J. Syst. Evol. Microbiol.">
        <title>The Global Catalogue of Microorganisms (GCM) 10K type strain sequencing project: providing services to taxonomists for standard genome sequencing and annotation.</title>
        <authorList>
            <consortium name="The Broad Institute Genomics Platform"/>
            <consortium name="The Broad Institute Genome Sequencing Center for Infectious Disease"/>
            <person name="Wu L."/>
            <person name="Ma J."/>
        </authorList>
    </citation>
    <scope>NUCLEOTIDE SEQUENCE [LARGE SCALE GENOMIC DNA]</scope>
    <source>
        <strain evidence="10">CGMCC 1.16305</strain>
    </source>
</reference>
<proteinExistence type="inferred from homology"/>
<dbReference type="EMBL" id="JBHTCO010000004">
    <property type="protein sequence ID" value="MFC7392311.1"/>
    <property type="molecule type" value="Genomic_DNA"/>
</dbReference>
<keyword evidence="3" id="KW-0813">Transport</keyword>
<feature type="transmembrane region" description="Helical" evidence="8">
    <location>
        <begin position="268"/>
        <end position="290"/>
    </location>
</feature>
<feature type="transmembrane region" description="Helical" evidence="8">
    <location>
        <begin position="384"/>
        <end position="401"/>
    </location>
</feature>
<name>A0ABW2PYK3_9BACL</name>
<comment type="similarity">
    <text evidence="2 7">Belongs to the sodium:solute symporter (SSF) (TC 2.A.21) family.</text>
</comment>
<feature type="transmembrane region" description="Helical" evidence="8">
    <location>
        <begin position="310"/>
        <end position="334"/>
    </location>
</feature>
<feature type="transmembrane region" description="Helical" evidence="8">
    <location>
        <begin position="355"/>
        <end position="378"/>
    </location>
</feature>
<comment type="subcellular location">
    <subcellularLocation>
        <location evidence="1">Membrane</location>
        <topology evidence="1">Multi-pass membrane protein</topology>
    </subcellularLocation>
</comment>
<evidence type="ECO:0000256" key="8">
    <source>
        <dbReference type="SAM" id="Phobius"/>
    </source>
</evidence>
<keyword evidence="10" id="KW-1185">Reference proteome</keyword>
<feature type="transmembrane region" description="Helical" evidence="8">
    <location>
        <begin position="408"/>
        <end position="426"/>
    </location>
</feature>
<sequence length="485" mass="52389">MAALVFAVVILLTLFLALYSRRGNDMLNIEQYLVGGRSFGGILVFFLAVGEIYSIGTMIGFPGGIFGQGPSYGIWFLGYILLGYTLLYFIMPMIWRAGKQYGAMTVPDIFKHHYSHRGVEVVVAITIVIAAIPWAQLQFEGLAVALSALGFHFSMTTLVIISGCIAFFYVFASGIKAPALISFVKDVLVIGAVIITGVVAVTKVGGVSHLFNIAEQHGAPVTINSSEAIIFAMSTIVFQALGFACAPTIAAVAFTGKSEATMKKTQTFMPLYMLMYPFLIFATYYTFVAAPGLKNPDNAFMATVTSIMPSWLIGLVAAGAALSGLLVLAINCLGLGANVSRNLLPNISERSQRKWVRMVIVMYLLVAIVLTLFTSQLMLTVININYYLTTQILPGLLAVFFSRKINAAGIISGIVVGVVSALTMYFTHVNFYGINIGLIALVLNFIVTFAVSAAFGKNYKLVKPIHNPDIQPKNDDDNPPTVVVE</sequence>
<evidence type="ECO:0000256" key="7">
    <source>
        <dbReference type="RuleBase" id="RU362091"/>
    </source>
</evidence>
<evidence type="ECO:0000313" key="9">
    <source>
        <dbReference type="EMBL" id="MFC7392311.1"/>
    </source>
</evidence>
<dbReference type="InterPro" id="IPR001734">
    <property type="entry name" value="Na/solute_symporter"/>
</dbReference>
<comment type="caution">
    <text evidence="9">The sequence shown here is derived from an EMBL/GenBank/DDBJ whole genome shotgun (WGS) entry which is preliminary data.</text>
</comment>
<feature type="transmembrane region" description="Helical" evidence="8">
    <location>
        <begin position="42"/>
        <end position="66"/>
    </location>
</feature>
<organism evidence="9 10">
    <name type="scientific">Scopulibacillus cellulosilyticus</name>
    <dbReference type="NCBI Taxonomy" id="2665665"/>
    <lineage>
        <taxon>Bacteria</taxon>
        <taxon>Bacillati</taxon>
        <taxon>Bacillota</taxon>
        <taxon>Bacilli</taxon>
        <taxon>Bacillales</taxon>
        <taxon>Sporolactobacillaceae</taxon>
        <taxon>Scopulibacillus</taxon>
    </lineage>
</organism>
<dbReference type="PROSITE" id="PS50283">
    <property type="entry name" value="NA_SOLUT_SYMP_3"/>
    <property type="match status" value="1"/>
</dbReference>
<evidence type="ECO:0000256" key="3">
    <source>
        <dbReference type="ARBA" id="ARBA00022448"/>
    </source>
</evidence>
<keyword evidence="5 8" id="KW-1133">Transmembrane helix</keyword>
<evidence type="ECO:0000256" key="6">
    <source>
        <dbReference type="ARBA" id="ARBA00023136"/>
    </source>
</evidence>
<evidence type="ECO:0000256" key="1">
    <source>
        <dbReference type="ARBA" id="ARBA00004141"/>
    </source>
</evidence>
<feature type="transmembrane region" description="Helical" evidence="8">
    <location>
        <begin position="149"/>
        <end position="171"/>
    </location>
</feature>
<dbReference type="CDD" id="cd10322">
    <property type="entry name" value="SLC5sbd"/>
    <property type="match status" value="1"/>
</dbReference>
<accession>A0ABW2PYK3</accession>
<feature type="transmembrane region" description="Helical" evidence="8">
    <location>
        <begin position="183"/>
        <end position="202"/>
    </location>
</feature>
<feature type="transmembrane region" description="Helical" evidence="8">
    <location>
        <begin position="228"/>
        <end position="256"/>
    </location>
</feature>
<gene>
    <name evidence="9" type="ORF">ACFQRG_04890</name>
</gene>
<dbReference type="Gene3D" id="1.20.1730.10">
    <property type="entry name" value="Sodium/glucose cotransporter"/>
    <property type="match status" value="1"/>
</dbReference>
<feature type="transmembrane region" description="Helical" evidence="8">
    <location>
        <begin position="72"/>
        <end position="97"/>
    </location>
</feature>
<keyword evidence="6 8" id="KW-0472">Membrane</keyword>
<evidence type="ECO:0000256" key="4">
    <source>
        <dbReference type="ARBA" id="ARBA00022692"/>
    </source>
</evidence>
<keyword evidence="4 8" id="KW-0812">Transmembrane</keyword>
<dbReference type="Pfam" id="PF00474">
    <property type="entry name" value="SSF"/>
    <property type="match status" value="1"/>
</dbReference>
<dbReference type="PANTHER" id="PTHR48086:SF8">
    <property type="entry name" value="MONOCARBOXYLIC ACID PERMEASE"/>
    <property type="match status" value="1"/>
</dbReference>
<evidence type="ECO:0000256" key="5">
    <source>
        <dbReference type="ARBA" id="ARBA00022989"/>
    </source>
</evidence>
<evidence type="ECO:0000256" key="2">
    <source>
        <dbReference type="ARBA" id="ARBA00006434"/>
    </source>
</evidence>
<dbReference type="RefSeq" id="WP_380964315.1">
    <property type="nucleotide sequence ID" value="NZ_JBHTCO010000004.1"/>
</dbReference>
<protein>
    <submittedName>
        <fullName evidence="9">Sodium:solute symporter</fullName>
    </submittedName>
</protein>